<feature type="region of interest" description="Disordered" evidence="1">
    <location>
        <begin position="863"/>
        <end position="920"/>
    </location>
</feature>
<keyword evidence="3" id="KW-1185">Reference proteome</keyword>
<feature type="region of interest" description="Disordered" evidence="1">
    <location>
        <begin position="79"/>
        <end position="111"/>
    </location>
</feature>
<feature type="region of interest" description="Disordered" evidence="1">
    <location>
        <begin position="519"/>
        <end position="540"/>
    </location>
</feature>
<feature type="compositionally biased region" description="Low complexity" evidence="1">
    <location>
        <begin position="891"/>
        <end position="902"/>
    </location>
</feature>
<dbReference type="EMBL" id="CP045894">
    <property type="protein sequence ID" value="QQP55436.1"/>
    <property type="molecule type" value="Genomic_DNA"/>
</dbReference>
<dbReference type="AlphaFoldDB" id="A0A7T8KGJ5"/>
<gene>
    <name evidence="2" type="ORF">FKW44_008615</name>
</gene>
<dbReference type="OrthoDB" id="6372382at2759"/>
<name>A0A7T8KGJ5_CALRO</name>
<evidence type="ECO:0000313" key="2">
    <source>
        <dbReference type="EMBL" id="QQP55436.1"/>
    </source>
</evidence>
<feature type="region of interest" description="Disordered" evidence="1">
    <location>
        <begin position="967"/>
        <end position="1002"/>
    </location>
</feature>
<dbReference type="Proteomes" id="UP000595437">
    <property type="component" value="Chromosome 5"/>
</dbReference>
<proteinExistence type="predicted"/>
<protein>
    <submittedName>
        <fullName evidence="2">Ubiquitin carboxylterminal hydrolase 34like</fullName>
    </submittedName>
</protein>
<reference evidence="3" key="1">
    <citation type="submission" date="2021-01" db="EMBL/GenBank/DDBJ databases">
        <title>Caligus Genome Assembly.</title>
        <authorList>
            <person name="Gallardo-Escarate C."/>
        </authorList>
    </citation>
    <scope>NUCLEOTIDE SEQUENCE [LARGE SCALE GENOMIC DNA]</scope>
</reference>
<evidence type="ECO:0000313" key="3">
    <source>
        <dbReference type="Proteomes" id="UP000595437"/>
    </source>
</evidence>
<dbReference type="GO" id="GO:0016787">
    <property type="term" value="F:hydrolase activity"/>
    <property type="evidence" value="ECO:0007669"/>
    <property type="project" value="UniProtKB-KW"/>
</dbReference>
<feature type="compositionally biased region" description="Low complexity" evidence="1">
    <location>
        <begin position="911"/>
        <end position="920"/>
    </location>
</feature>
<evidence type="ECO:0000256" key="1">
    <source>
        <dbReference type="SAM" id="MobiDB-lite"/>
    </source>
</evidence>
<organism evidence="2 3">
    <name type="scientific">Caligus rogercresseyi</name>
    <name type="common">Sea louse</name>
    <dbReference type="NCBI Taxonomy" id="217165"/>
    <lineage>
        <taxon>Eukaryota</taxon>
        <taxon>Metazoa</taxon>
        <taxon>Ecdysozoa</taxon>
        <taxon>Arthropoda</taxon>
        <taxon>Crustacea</taxon>
        <taxon>Multicrustacea</taxon>
        <taxon>Hexanauplia</taxon>
        <taxon>Copepoda</taxon>
        <taxon>Siphonostomatoida</taxon>
        <taxon>Caligidae</taxon>
        <taxon>Caligus</taxon>
    </lineage>
</organism>
<keyword evidence="2" id="KW-0378">Hydrolase</keyword>
<accession>A0A7T8KGJ5</accession>
<sequence length="1002" mass="113603">MEKELYMEPWCPKGSDDRYPSEEVRPLIGSSSPISRFIRMLLKLLESGSARPHLKHLSELFRFLYDFSKLGRGVPLPPERQHHQHLRRVLPQAVKQQQQPSSGGGGDNTSITIDVISEDDEEDDDIIALSPLSESSKMASLDKMVCLIALLVEKSRGEEDNLIHLSEADANALTEEEDNINTCQTCNLIFSLTRNNPELAEQVAAMVFAGVKQADVSMHFFRLLTLLTEFSGGPSGMPCFTNLVMHKVWELARTCPQAALDWLSIQVTRNRYVQSWLLSTMDNWVEQYLIAHPNQKVRNSASFLVVSLVPSNHFRQAFRTARSSTVLLDSEERDVLHQVLEFLYGLLPNCRHYAELQTHGSAKLVAYFQTMSHFLLSRTEKLMFEPHFLNLWQLFHPKLSEPSIPIHHNKQALLNFWYNLCLDCSENVRMILANSNVTKNIAFNYILADHEDTEVINFNRIMLPTYYGLLRLCCLQSRSFTRQLAQHQNIHWAFKNITPYTTQYTVACDELFKLMRQRRSRGGRRGGDPRLPSPDPPTLSLHPGRAVLLEHAHKRTQDPHHLQRGQDIRRLQQRPRPTLDALNMLHMMLHEATACHVTGELIDLLSLFLELVKAVRLQRNNGEIRQILSRWKDMSEMTGRLLTLCNSFNPPDLRNVCLSGIKEMLLLWPLEMLNILVPMLHRAHSNSSDMDSGSPALPSLKTIRPPRPMFQMAVPASQLLAHHGQDPDYDRALQQYFAQYHATVDLMVRLVDLSAMGDWTEYHYTCNSFLNLITESLMIENPLSIIHYVSSQVLTDQVTSIISQLVSNFIDMAGSFVLDRLSPVRHLNGDLRALFLVSSSRPHFLSPELLRALKDLSQSVEKSLEGRGRRASSSADEGEEAATAPPGGKKTNTTSSTLLEESSFPEMDPEAAASTSRASISTDIDEFSKKLEDEQQLLRKSPDARLIDSLSTLQRTLILLVQICEKEDKETEKGGGGGSPSKEEEQEDSSRKQDQNNPEATL</sequence>